<dbReference type="EnsemblBacteria" id="BAC92289">
    <property type="protein sequence ID" value="BAC92289"/>
    <property type="gene ID" value="BAC92289"/>
</dbReference>
<feature type="coiled-coil region" evidence="1">
    <location>
        <begin position="262"/>
        <end position="289"/>
    </location>
</feature>
<sequence length="361" mass="40923">MVTIVQGQAVALFAFDVGYEVSLQEVSSLFASSPVQPLSRKRQTPSYLQYNDPPPQVLNLGETPAIGAEGSGQLQATVFGFGAISLAFRWPLRLAVDQLPQLSRHLYGLELEKQARSRVSSLMEKLRPAIARPQLSNLVEDYYLFILEELDAPLKAEELLERHRATLAQVLRFETLPLSSEQQEEALSQSVSYYENDLVLVDWNASIIYDRDHYDTVNVLELINVELLEARYIDAQLDRQVGSYEGLVQKRFVWPIPLRTPYRQAIEELAELRLEYSLLSERVDNALKLIGDLYLAKVHAAATKRFYLREWEAAIAQKLDIVANLYQLLTDRLGSIQGQTLELVIIVLILFEVVMAFVRGG</sequence>
<dbReference type="STRING" id="251221.gene:10761867"/>
<keyword evidence="1" id="KW-0175">Coiled coil</keyword>
<reference evidence="3 4" key="1">
    <citation type="journal article" date="2003" name="DNA Res.">
        <title>Complete genome structure of Gloeobacter violaceus PCC 7421, a cyanobacterium that lacks thylakoids.</title>
        <authorList>
            <person name="Nakamura Y."/>
            <person name="Kaneko T."/>
            <person name="Sato S."/>
            <person name="Mimuro M."/>
            <person name="Miyashita H."/>
            <person name="Tsuchiya T."/>
            <person name="Sasamoto S."/>
            <person name="Watanabe A."/>
            <person name="Kawashima K."/>
            <person name="Kishida Y."/>
            <person name="Kiyokawa C."/>
            <person name="Kohara M."/>
            <person name="Matsumoto M."/>
            <person name="Matsuno A."/>
            <person name="Nakazaki N."/>
            <person name="Shimpo S."/>
            <person name="Takeuchi C."/>
            <person name="Yamada M."/>
            <person name="Tabata S."/>
        </authorList>
    </citation>
    <scope>NUCLEOTIDE SEQUENCE [LARGE SCALE GENOMIC DNA]</scope>
    <source>
        <strain evidence="4">ATCC 29082 / PCC 7421</strain>
    </source>
</reference>
<keyword evidence="4" id="KW-1185">Reference proteome</keyword>
<dbReference type="InParanoid" id="Q7ND88"/>
<name>Q7ND88_GLOVI</name>
<keyword evidence="2" id="KW-0812">Transmembrane</keyword>
<feature type="transmembrane region" description="Helical" evidence="2">
    <location>
        <begin position="340"/>
        <end position="358"/>
    </location>
</feature>
<dbReference type="KEGG" id="gvi:glr4348"/>
<gene>
    <name evidence="3" type="ordered locus">glr4348</name>
</gene>
<keyword evidence="2" id="KW-0472">Membrane</keyword>
<dbReference type="RefSeq" id="WP_011144331.1">
    <property type="nucleotide sequence ID" value="NC_005125.1"/>
</dbReference>
<dbReference type="AlphaFoldDB" id="Q7ND88"/>
<dbReference type="HOGENOM" id="CLU_042259_1_0_3"/>
<evidence type="ECO:0000313" key="3">
    <source>
        <dbReference type="EMBL" id="BAC92289.1"/>
    </source>
</evidence>
<keyword evidence="2" id="KW-1133">Transmembrane helix</keyword>
<accession>Q7ND88</accession>
<evidence type="ECO:0000313" key="4">
    <source>
        <dbReference type="Proteomes" id="UP000000557"/>
    </source>
</evidence>
<dbReference type="Proteomes" id="UP000000557">
    <property type="component" value="Chromosome"/>
</dbReference>
<dbReference type="eggNOG" id="COG1723">
    <property type="taxonomic scope" value="Bacteria"/>
</dbReference>
<evidence type="ECO:0000256" key="1">
    <source>
        <dbReference type="SAM" id="Coils"/>
    </source>
</evidence>
<proteinExistence type="predicted"/>
<evidence type="ECO:0000256" key="2">
    <source>
        <dbReference type="SAM" id="Phobius"/>
    </source>
</evidence>
<protein>
    <submittedName>
        <fullName evidence="3">Glr4348 protein</fullName>
    </submittedName>
</protein>
<dbReference type="OrthoDB" id="180075at2"/>
<dbReference type="EMBL" id="BA000045">
    <property type="protein sequence ID" value="BAC92289.1"/>
    <property type="molecule type" value="Genomic_DNA"/>
</dbReference>
<organism evidence="3 4">
    <name type="scientific">Gloeobacter violaceus (strain ATCC 29082 / PCC 7421)</name>
    <dbReference type="NCBI Taxonomy" id="251221"/>
    <lineage>
        <taxon>Bacteria</taxon>
        <taxon>Bacillati</taxon>
        <taxon>Cyanobacteriota</taxon>
        <taxon>Cyanophyceae</taxon>
        <taxon>Gloeobacterales</taxon>
        <taxon>Gloeobacteraceae</taxon>
        <taxon>Gloeobacter</taxon>
    </lineage>
</organism>
<reference evidence="3 4" key="2">
    <citation type="journal article" date="2003" name="DNA Res.">
        <title>Complete genome structure of Gloeobacter violaceus PCC 7421, a cyanobacterium that lacks thylakoids (supplement).</title>
        <authorList>
            <person name="Nakamura Y."/>
            <person name="Kaneko T."/>
            <person name="Sato S."/>
            <person name="Mimuro M."/>
            <person name="Miyashita H."/>
            <person name="Tsuchiya T."/>
            <person name="Sasamoto S."/>
            <person name="Watanabe A."/>
            <person name="Kawashima K."/>
            <person name="Kishida Y."/>
            <person name="Kiyokawa C."/>
            <person name="Kohara M."/>
            <person name="Matsumoto M."/>
            <person name="Matsuno A."/>
            <person name="Nakazaki N."/>
            <person name="Shimpo S."/>
            <person name="Takeuchi C."/>
            <person name="Yamada M."/>
            <person name="Tabata S."/>
        </authorList>
    </citation>
    <scope>NUCLEOTIDE SEQUENCE [LARGE SCALE GENOMIC DNA]</scope>
    <source>
        <strain evidence="4">ATCC 29082 / PCC 7421</strain>
    </source>
</reference>